<protein>
    <recommendedName>
        <fullName evidence="1">PLAT domain-containing protein</fullName>
    </recommendedName>
</protein>
<evidence type="ECO:0000259" key="1">
    <source>
        <dbReference type="PROSITE" id="PS50095"/>
    </source>
</evidence>
<dbReference type="PROSITE" id="PS50095">
    <property type="entry name" value="PLAT"/>
    <property type="match status" value="1"/>
</dbReference>
<dbReference type="Proteomes" id="UP000249432">
    <property type="component" value="Unassembled WGS sequence"/>
</dbReference>
<reference evidence="2 3" key="1">
    <citation type="submission" date="2017-08" db="EMBL/GenBank/DDBJ databases">
        <title>Infants hospitalized years apart are colonized by the same room-sourced microbial strains.</title>
        <authorList>
            <person name="Brooks B."/>
            <person name="Olm M.R."/>
            <person name="Firek B.A."/>
            <person name="Baker R."/>
            <person name="Thomas B.C."/>
            <person name="Morowitz M.J."/>
            <person name="Banfield J.F."/>
        </authorList>
    </citation>
    <scope>NUCLEOTIDE SEQUENCE [LARGE SCALE GENOMIC DNA]</scope>
    <source>
        <strain evidence="2">S2_003_000_R1_3</strain>
    </source>
</reference>
<organism evidence="2 3">
    <name type="scientific">Corynebacterium kroppenstedtii</name>
    <dbReference type="NCBI Taxonomy" id="161879"/>
    <lineage>
        <taxon>Bacteria</taxon>
        <taxon>Bacillati</taxon>
        <taxon>Actinomycetota</taxon>
        <taxon>Actinomycetes</taxon>
        <taxon>Mycobacteriales</taxon>
        <taxon>Corynebacteriaceae</taxon>
        <taxon>Corynebacterium</taxon>
    </lineage>
</organism>
<evidence type="ECO:0000313" key="3">
    <source>
        <dbReference type="Proteomes" id="UP000249432"/>
    </source>
</evidence>
<name>A0A2W5SV77_9CORY</name>
<dbReference type="RefSeq" id="WP_303735626.1">
    <property type="nucleotide sequence ID" value="NZ_CAKZHK010000010.1"/>
</dbReference>
<sequence length="154" mass="15824">MFTTVAALSTPAFASATTPTTQIQIKAHAAGEQASLGAAGATAVASALATAEDDDSDGFIDVAITGDGSFSIAPGQMQITNGQGKAIASSTELTERNPDTNQYIRDIKSPETIEAGATKHFRFEFPGSDSLGDAGNLSVLNNSNGKMVAAWHIY</sequence>
<gene>
    <name evidence="2" type="ORF">DI525_10360</name>
</gene>
<proteinExistence type="predicted"/>
<feature type="domain" description="PLAT" evidence="1">
    <location>
        <begin position="66"/>
        <end position="154"/>
    </location>
</feature>
<evidence type="ECO:0000313" key="2">
    <source>
        <dbReference type="EMBL" id="PZR03335.1"/>
    </source>
</evidence>
<dbReference type="EMBL" id="QFRA01000044">
    <property type="protein sequence ID" value="PZR03335.1"/>
    <property type="molecule type" value="Genomic_DNA"/>
</dbReference>
<accession>A0A2W5SV77</accession>
<dbReference type="AlphaFoldDB" id="A0A2W5SV77"/>
<dbReference type="InterPro" id="IPR001024">
    <property type="entry name" value="PLAT/LH2_dom"/>
</dbReference>
<comment type="caution">
    <text evidence="2">The sequence shown here is derived from an EMBL/GenBank/DDBJ whole genome shotgun (WGS) entry which is preliminary data.</text>
</comment>